<sequence>MSAADLWTLDTSHLLSAANAARVAGVAVALWLAGAMGRAARRAFGPGTAVVSGLLVALVVGLILRG</sequence>
<proteinExistence type="predicted"/>
<keyword evidence="1" id="KW-0812">Transmembrane</keyword>
<dbReference type="AlphaFoldDB" id="A0A401Z3Y8"/>
<dbReference type="RefSeq" id="WP_126643178.1">
    <property type="nucleotide sequence ID" value="NZ_BIFH01000050.1"/>
</dbReference>
<feature type="transmembrane region" description="Helical" evidence="1">
    <location>
        <begin position="44"/>
        <end position="64"/>
    </location>
</feature>
<keyword evidence="1" id="KW-1133">Transmembrane helix</keyword>
<gene>
    <name evidence="2" type="ORF">EHYA_09323</name>
</gene>
<keyword evidence="1" id="KW-0472">Membrane</keyword>
<organism evidence="2 3">
    <name type="scientific">Embleya hyalina</name>
    <dbReference type="NCBI Taxonomy" id="516124"/>
    <lineage>
        <taxon>Bacteria</taxon>
        <taxon>Bacillati</taxon>
        <taxon>Actinomycetota</taxon>
        <taxon>Actinomycetes</taxon>
        <taxon>Kitasatosporales</taxon>
        <taxon>Streptomycetaceae</taxon>
        <taxon>Embleya</taxon>
    </lineage>
</organism>
<evidence type="ECO:0000256" key="1">
    <source>
        <dbReference type="SAM" id="Phobius"/>
    </source>
</evidence>
<dbReference type="Proteomes" id="UP000286931">
    <property type="component" value="Unassembled WGS sequence"/>
</dbReference>
<protein>
    <submittedName>
        <fullName evidence="2">Uncharacterized protein</fullName>
    </submittedName>
</protein>
<accession>A0A401Z3Y8</accession>
<reference evidence="2 3" key="1">
    <citation type="submission" date="2018-12" db="EMBL/GenBank/DDBJ databases">
        <title>Draft genome sequence of Embleya hyalina NBRC 13850T.</title>
        <authorList>
            <person name="Komaki H."/>
            <person name="Hosoyama A."/>
            <person name="Kimura A."/>
            <person name="Ichikawa N."/>
            <person name="Tamura T."/>
        </authorList>
    </citation>
    <scope>NUCLEOTIDE SEQUENCE [LARGE SCALE GENOMIC DNA]</scope>
    <source>
        <strain evidence="2 3">NBRC 13850</strain>
    </source>
</reference>
<comment type="caution">
    <text evidence="2">The sequence shown here is derived from an EMBL/GenBank/DDBJ whole genome shotgun (WGS) entry which is preliminary data.</text>
</comment>
<feature type="transmembrane region" description="Helical" evidence="1">
    <location>
        <begin position="12"/>
        <end position="32"/>
    </location>
</feature>
<evidence type="ECO:0000313" key="3">
    <source>
        <dbReference type="Proteomes" id="UP000286931"/>
    </source>
</evidence>
<dbReference type="EMBL" id="BIFH01000050">
    <property type="protein sequence ID" value="GCE01557.1"/>
    <property type="molecule type" value="Genomic_DNA"/>
</dbReference>
<keyword evidence="3" id="KW-1185">Reference proteome</keyword>
<name>A0A401Z3Y8_9ACTN</name>
<evidence type="ECO:0000313" key="2">
    <source>
        <dbReference type="EMBL" id="GCE01557.1"/>
    </source>
</evidence>